<sequence length="222" mass="25569">MGDLKLHGTAFSPFVYRVIWALKLKGLDYEYIEEDLFNKSDLLLKYNPVYKKIPVLTHGGKPVAESSVILEYIEETWPHNPLLSADPHEKAVARFWFKFGDDKGLTIVEFCIKVGEEQEKAIQDSLEVLKILEEHGLGEKKFFGGESIGLADMALGWVAYWMCMLEEAAGIKLLEEHKFPRLFKWTKNFKEFPIIKENLPDYDQTLAHFKSIREKIVATATK</sequence>
<dbReference type="CDD" id="cd03058">
    <property type="entry name" value="GST_N_Tau"/>
    <property type="match status" value="1"/>
</dbReference>
<comment type="catalytic activity">
    <reaction evidence="4">
        <text>RX + glutathione = an S-substituted glutathione + a halide anion + H(+)</text>
        <dbReference type="Rhea" id="RHEA:16437"/>
        <dbReference type="ChEBI" id="CHEBI:15378"/>
        <dbReference type="ChEBI" id="CHEBI:16042"/>
        <dbReference type="ChEBI" id="CHEBI:17792"/>
        <dbReference type="ChEBI" id="CHEBI:57925"/>
        <dbReference type="ChEBI" id="CHEBI:90779"/>
        <dbReference type="EC" id="2.5.1.18"/>
    </reaction>
</comment>
<dbReference type="PANTHER" id="PTHR11260:SF676">
    <property type="entry name" value="GLUTATHIONE S-TRANSFERASE U8"/>
    <property type="match status" value="1"/>
</dbReference>
<feature type="domain" description="GST N-terminal" evidence="5">
    <location>
        <begin position="2"/>
        <end position="81"/>
    </location>
</feature>
<dbReference type="InterPro" id="IPR045073">
    <property type="entry name" value="Omega/Tau-like"/>
</dbReference>
<dbReference type="SFLD" id="SFLDS00019">
    <property type="entry name" value="Glutathione_Transferase_(cytos"/>
    <property type="match status" value="1"/>
</dbReference>
<evidence type="ECO:0000256" key="3">
    <source>
        <dbReference type="ARBA" id="ARBA00025743"/>
    </source>
</evidence>
<keyword evidence="8" id="KW-1185">Reference proteome</keyword>
<dbReference type="Pfam" id="PF02798">
    <property type="entry name" value="GST_N"/>
    <property type="match status" value="1"/>
</dbReference>
<dbReference type="InterPro" id="IPR040079">
    <property type="entry name" value="Glutathione_S-Trfase"/>
</dbReference>
<protein>
    <recommendedName>
        <fullName evidence="1">glutathione transferase</fullName>
        <ecNumber evidence="1">2.5.1.18</ecNumber>
    </recommendedName>
</protein>
<dbReference type="InterPro" id="IPR004046">
    <property type="entry name" value="GST_C"/>
</dbReference>
<dbReference type="InterPro" id="IPR004045">
    <property type="entry name" value="Glutathione_S-Trfase_N"/>
</dbReference>
<evidence type="ECO:0000256" key="1">
    <source>
        <dbReference type="ARBA" id="ARBA00012452"/>
    </source>
</evidence>
<dbReference type="FunFam" id="3.40.30.10:FF:000044">
    <property type="entry name" value="Glutathione S-transferase GSTU6"/>
    <property type="match status" value="1"/>
</dbReference>
<dbReference type="OrthoDB" id="4951845at2759"/>
<dbReference type="SFLD" id="SFLDG01152">
    <property type="entry name" value="Main.3:_Omega-_and_Tau-like"/>
    <property type="match status" value="1"/>
</dbReference>
<dbReference type="SFLD" id="SFLDG00358">
    <property type="entry name" value="Main_(cytGST)"/>
    <property type="match status" value="1"/>
</dbReference>
<proteinExistence type="inferred from homology"/>
<dbReference type="Gene3D" id="1.20.1050.10">
    <property type="match status" value="1"/>
</dbReference>
<dbReference type="Proteomes" id="UP000541444">
    <property type="component" value="Unassembled WGS sequence"/>
</dbReference>
<dbReference type="GO" id="GO:0004364">
    <property type="term" value="F:glutathione transferase activity"/>
    <property type="evidence" value="ECO:0007669"/>
    <property type="project" value="UniProtKB-EC"/>
</dbReference>
<accession>A0A7J7NNH2</accession>
<comment type="similarity">
    <text evidence="3">Belongs to the GST superfamily. Tau family.</text>
</comment>
<reference evidence="7 8" key="1">
    <citation type="journal article" date="2020" name="IScience">
        <title>Genome Sequencing of the Endangered Kingdonia uniflora (Circaeasteraceae, Ranunculales) Reveals Potential Mechanisms of Evolutionary Specialization.</title>
        <authorList>
            <person name="Sun Y."/>
            <person name="Deng T."/>
            <person name="Zhang A."/>
            <person name="Moore M.J."/>
            <person name="Landis J.B."/>
            <person name="Lin N."/>
            <person name="Zhang H."/>
            <person name="Zhang X."/>
            <person name="Huang J."/>
            <person name="Zhang X."/>
            <person name="Sun H."/>
            <person name="Wang H."/>
        </authorList>
    </citation>
    <scope>NUCLEOTIDE SEQUENCE [LARGE SCALE GENOMIC DNA]</scope>
    <source>
        <strain evidence="7">TB1705</strain>
        <tissue evidence="7">Leaf</tissue>
    </source>
</reference>
<dbReference type="CDD" id="cd03185">
    <property type="entry name" value="GST_C_Tau"/>
    <property type="match status" value="1"/>
</dbReference>
<keyword evidence="2" id="KW-0808">Transferase</keyword>
<evidence type="ECO:0000313" key="8">
    <source>
        <dbReference type="Proteomes" id="UP000541444"/>
    </source>
</evidence>
<dbReference type="PANTHER" id="PTHR11260">
    <property type="entry name" value="GLUTATHIONE S-TRANSFERASE, GST, SUPERFAMILY, GST DOMAIN CONTAINING"/>
    <property type="match status" value="1"/>
</dbReference>
<dbReference type="GO" id="GO:0005737">
    <property type="term" value="C:cytoplasm"/>
    <property type="evidence" value="ECO:0007669"/>
    <property type="project" value="TreeGrafter"/>
</dbReference>
<name>A0A7J7NNH2_9MAGN</name>
<dbReference type="InterPro" id="IPR036249">
    <property type="entry name" value="Thioredoxin-like_sf"/>
</dbReference>
<evidence type="ECO:0000313" key="7">
    <source>
        <dbReference type="EMBL" id="KAF6168653.1"/>
    </source>
</evidence>
<organism evidence="7 8">
    <name type="scientific">Kingdonia uniflora</name>
    <dbReference type="NCBI Taxonomy" id="39325"/>
    <lineage>
        <taxon>Eukaryota</taxon>
        <taxon>Viridiplantae</taxon>
        <taxon>Streptophyta</taxon>
        <taxon>Embryophyta</taxon>
        <taxon>Tracheophyta</taxon>
        <taxon>Spermatophyta</taxon>
        <taxon>Magnoliopsida</taxon>
        <taxon>Ranunculales</taxon>
        <taxon>Circaeasteraceae</taxon>
        <taxon>Kingdonia</taxon>
    </lineage>
</organism>
<dbReference type="GO" id="GO:0006749">
    <property type="term" value="P:glutathione metabolic process"/>
    <property type="evidence" value="ECO:0007669"/>
    <property type="project" value="InterPro"/>
</dbReference>
<dbReference type="PROSITE" id="PS50405">
    <property type="entry name" value="GST_CTER"/>
    <property type="match status" value="1"/>
</dbReference>
<dbReference type="FunFam" id="1.20.1050.10:FF:000012">
    <property type="entry name" value="Tau class glutathione S-transferase"/>
    <property type="match status" value="1"/>
</dbReference>
<dbReference type="InterPro" id="IPR010987">
    <property type="entry name" value="Glutathione-S-Trfase_C-like"/>
</dbReference>
<comment type="caution">
    <text evidence="7">The sequence shown here is derived from an EMBL/GenBank/DDBJ whole genome shotgun (WGS) entry which is preliminary data.</text>
</comment>
<evidence type="ECO:0000256" key="4">
    <source>
        <dbReference type="ARBA" id="ARBA00047960"/>
    </source>
</evidence>
<dbReference type="SUPFAM" id="SSF52833">
    <property type="entry name" value="Thioredoxin-like"/>
    <property type="match status" value="1"/>
</dbReference>
<evidence type="ECO:0000259" key="6">
    <source>
        <dbReference type="PROSITE" id="PS50405"/>
    </source>
</evidence>
<dbReference type="EC" id="2.5.1.18" evidence="1"/>
<evidence type="ECO:0000259" key="5">
    <source>
        <dbReference type="PROSITE" id="PS50404"/>
    </source>
</evidence>
<dbReference type="InterPro" id="IPR045074">
    <property type="entry name" value="GST_C_Tau"/>
</dbReference>
<dbReference type="InterPro" id="IPR036282">
    <property type="entry name" value="Glutathione-S-Trfase_C_sf"/>
</dbReference>
<feature type="domain" description="GST C-terminal" evidence="6">
    <location>
        <begin position="86"/>
        <end position="209"/>
    </location>
</feature>
<dbReference type="SUPFAM" id="SSF47616">
    <property type="entry name" value="GST C-terminal domain-like"/>
    <property type="match status" value="1"/>
</dbReference>
<evidence type="ECO:0000256" key="2">
    <source>
        <dbReference type="ARBA" id="ARBA00022679"/>
    </source>
</evidence>
<dbReference type="AlphaFoldDB" id="A0A7J7NNH2"/>
<dbReference type="Gene3D" id="3.40.30.10">
    <property type="entry name" value="Glutaredoxin"/>
    <property type="match status" value="1"/>
</dbReference>
<dbReference type="Pfam" id="PF00043">
    <property type="entry name" value="GST_C"/>
    <property type="match status" value="1"/>
</dbReference>
<gene>
    <name evidence="7" type="ORF">GIB67_005265</name>
</gene>
<dbReference type="EMBL" id="JACGCM010000692">
    <property type="protein sequence ID" value="KAF6168653.1"/>
    <property type="molecule type" value="Genomic_DNA"/>
</dbReference>
<dbReference type="PROSITE" id="PS50404">
    <property type="entry name" value="GST_NTER"/>
    <property type="match status" value="1"/>
</dbReference>